<proteinExistence type="predicted"/>
<keyword evidence="1" id="KW-0812">Transmembrane</keyword>
<protein>
    <submittedName>
        <fullName evidence="2">HEAT repeat domain-containing protein</fullName>
    </submittedName>
</protein>
<gene>
    <name evidence="2" type="ORF">ACJDUH_11565</name>
</gene>
<keyword evidence="1" id="KW-1133">Transmembrane helix</keyword>
<comment type="caution">
    <text evidence="2">The sequence shown here is derived from an EMBL/GenBank/DDBJ whole genome shotgun (WGS) entry which is preliminary data.</text>
</comment>
<dbReference type="InterPro" id="IPR016024">
    <property type="entry name" value="ARM-type_fold"/>
</dbReference>
<dbReference type="Proteomes" id="UP001623661">
    <property type="component" value="Unassembled WGS sequence"/>
</dbReference>
<accession>A0ABW8TTR6</accession>
<dbReference type="SUPFAM" id="SSF48371">
    <property type="entry name" value="ARM repeat"/>
    <property type="match status" value="1"/>
</dbReference>
<name>A0ABW8TTR6_9CLOT</name>
<keyword evidence="1" id="KW-0472">Membrane</keyword>
<evidence type="ECO:0000313" key="2">
    <source>
        <dbReference type="EMBL" id="MFL0268729.1"/>
    </source>
</evidence>
<dbReference type="Gene3D" id="1.25.10.10">
    <property type="entry name" value="Leucine-rich Repeat Variant"/>
    <property type="match status" value="1"/>
</dbReference>
<evidence type="ECO:0000256" key="1">
    <source>
        <dbReference type="SAM" id="Phobius"/>
    </source>
</evidence>
<dbReference type="EMBL" id="JBJHZY010000002">
    <property type="protein sequence ID" value="MFL0268729.1"/>
    <property type="molecule type" value="Genomic_DNA"/>
</dbReference>
<dbReference type="InterPro" id="IPR011989">
    <property type="entry name" value="ARM-like"/>
</dbReference>
<evidence type="ECO:0000313" key="3">
    <source>
        <dbReference type="Proteomes" id="UP001623661"/>
    </source>
</evidence>
<organism evidence="2 3">
    <name type="scientific">Candidatus Clostridium radicumherbarum</name>
    <dbReference type="NCBI Taxonomy" id="3381662"/>
    <lineage>
        <taxon>Bacteria</taxon>
        <taxon>Bacillati</taxon>
        <taxon>Bacillota</taxon>
        <taxon>Clostridia</taxon>
        <taxon>Eubacteriales</taxon>
        <taxon>Clostridiaceae</taxon>
        <taxon>Clostridium</taxon>
    </lineage>
</organism>
<feature type="transmembrane region" description="Helical" evidence="1">
    <location>
        <begin position="6"/>
        <end position="33"/>
    </location>
</feature>
<reference evidence="2 3" key="1">
    <citation type="submission" date="2024-11" db="EMBL/GenBank/DDBJ databases">
        <authorList>
            <person name="Heng Y.C."/>
            <person name="Lim A.C.H."/>
            <person name="Lee J.K.Y."/>
            <person name="Kittelmann S."/>
        </authorList>
    </citation>
    <scope>NUCLEOTIDE SEQUENCE [LARGE SCALE GENOMIC DNA]</scope>
    <source>
        <strain evidence="2 3">WILCCON 0202</strain>
    </source>
</reference>
<keyword evidence="3" id="KW-1185">Reference proteome</keyword>
<dbReference type="RefSeq" id="WP_406765354.1">
    <property type="nucleotide sequence ID" value="NZ_JBJHZY010000002.1"/>
</dbReference>
<dbReference type="Pfam" id="PF13646">
    <property type="entry name" value="HEAT_2"/>
    <property type="match status" value="1"/>
</dbReference>
<sequence length="357" mass="41799">MFSNNMQAFILINIYVLLVINAFILIAIFYQIIKTKIVEKRNSKIMAEISSLISKHIEEAGDLLELKAVTNSTYRKMIAIDILIEYSEKDSKSISEIIEELKLDLFLINKIKRSPNLKYLRKLAFMKVASAYEMLLQYSNSEDLDIKYTCYFGLSMLNVEQYKKYFIIHKLVNSDILSDRIIEILNRIKLKFEEWFELLEREESEIGKIIFLKILTGREELKTEVYSDRLLKFLQDEKEVRIAAVTAIGSSKNQIYIDKLYDMFMSENEWEVRVAITKGMTNFDSKLIKDKLIYMIRDEEWWVRFNAAKAISSMGEEGIYTLIELSIDKNDEDASALAYYFLNSNKDIYETVKNIGG</sequence>